<evidence type="ECO:0000313" key="1">
    <source>
        <dbReference type="EMBL" id="RRT68888.1"/>
    </source>
</evidence>
<protein>
    <submittedName>
        <fullName evidence="1">Uncharacterized protein</fullName>
    </submittedName>
</protein>
<proteinExistence type="predicted"/>
<dbReference type="AlphaFoldDB" id="A0A426ZY51"/>
<organism evidence="1 2">
    <name type="scientific">Ensete ventricosum</name>
    <name type="common">Abyssinian banana</name>
    <name type="synonym">Musa ensete</name>
    <dbReference type="NCBI Taxonomy" id="4639"/>
    <lineage>
        <taxon>Eukaryota</taxon>
        <taxon>Viridiplantae</taxon>
        <taxon>Streptophyta</taxon>
        <taxon>Embryophyta</taxon>
        <taxon>Tracheophyta</taxon>
        <taxon>Spermatophyta</taxon>
        <taxon>Magnoliopsida</taxon>
        <taxon>Liliopsida</taxon>
        <taxon>Zingiberales</taxon>
        <taxon>Musaceae</taxon>
        <taxon>Ensete</taxon>
    </lineage>
</organism>
<comment type="caution">
    <text evidence="1">The sequence shown here is derived from an EMBL/GenBank/DDBJ whole genome shotgun (WGS) entry which is preliminary data.</text>
</comment>
<dbReference type="EMBL" id="AMZH03004544">
    <property type="protein sequence ID" value="RRT68888.1"/>
    <property type="molecule type" value="Genomic_DNA"/>
</dbReference>
<dbReference type="Proteomes" id="UP000287651">
    <property type="component" value="Unassembled WGS sequence"/>
</dbReference>
<accession>A0A426ZY51</accession>
<gene>
    <name evidence="1" type="ORF">B296_00032601</name>
</gene>
<evidence type="ECO:0000313" key="2">
    <source>
        <dbReference type="Proteomes" id="UP000287651"/>
    </source>
</evidence>
<sequence>MRLGTHQECSGSSSRVSRVCQDGVREFARRRLRLTGRLPRVAEKLVGSWYDDGPRSSLGIGLGLDDTLGPHREFARRFTEGIRKLAGSTPGDHRKKTG</sequence>
<reference evidence="1 2" key="1">
    <citation type="journal article" date="2014" name="Agronomy (Basel)">
        <title>A Draft Genome Sequence for Ensete ventricosum, the Drought-Tolerant Tree Against Hunger.</title>
        <authorList>
            <person name="Harrison J."/>
            <person name="Moore K.A."/>
            <person name="Paszkiewicz K."/>
            <person name="Jones T."/>
            <person name="Grant M."/>
            <person name="Ambacheew D."/>
            <person name="Muzemil S."/>
            <person name="Studholme D.J."/>
        </authorList>
    </citation>
    <scope>NUCLEOTIDE SEQUENCE [LARGE SCALE GENOMIC DNA]</scope>
</reference>
<name>A0A426ZY51_ENSVE</name>